<evidence type="ECO:0000313" key="1">
    <source>
        <dbReference type="EMBL" id="KAJ8645389.1"/>
    </source>
</evidence>
<sequence length="154" mass="16773">MKLLLSGPGIPIKATQRSQTPPATAPITECSHFKTHTLKPQLQSPSALHSNPCLPPPPTRPLHPLHHPHCLCQPARHRGRQPDPLPTCAEIITGQHLRRCSLSAPSSPPAPLLQNVQRPVVSASSVRFGCRMLTTQICTGTVRKKNRIPFEAVP</sequence>
<evidence type="ECO:0000313" key="2">
    <source>
        <dbReference type="Proteomes" id="UP001234297"/>
    </source>
</evidence>
<name>A0ACC2MJ69_PERAE</name>
<dbReference type="EMBL" id="CM056810">
    <property type="protein sequence ID" value="KAJ8645389.1"/>
    <property type="molecule type" value="Genomic_DNA"/>
</dbReference>
<proteinExistence type="predicted"/>
<comment type="caution">
    <text evidence="1">The sequence shown here is derived from an EMBL/GenBank/DDBJ whole genome shotgun (WGS) entry which is preliminary data.</text>
</comment>
<gene>
    <name evidence="1" type="ORF">MRB53_007137</name>
</gene>
<dbReference type="Proteomes" id="UP001234297">
    <property type="component" value="Chromosome 2"/>
</dbReference>
<keyword evidence="2" id="KW-1185">Reference proteome</keyword>
<reference evidence="1 2" key="1">
    <citation type="journal article" date="2022" name="Hortic Res">
        <title>A haplotype resolved chromosomal level avocado genome allows analysis of novel avocado genes.</title>
        <authorList>
            <person name="Nath O."/>
            <person name="Fletcher S.J."/>
            <person name="Hayward A."/>
            <person name="Shaw L.M."/>
            <person name="Masouleh A.K."/>
            <person name="Furtado A."/>
            <person name="Henry R.J."/>
            <person name="Mitter N."/>
        </authorList>
    </citation>
    <scope>NUCLEOTIDE SEQUENCE [LARGE SCALE GENOMIC DNA]</scope>
    <source>
        <strain evidence="2">cv. Hass</strain>
    </source>
</reference>
<accession>A0ACC2MJ69</accession>
<protein>
    <submittedName>
        <fullName evidence="1">Uncharacterized protein</fullName>
    </submittedName>
</protein>
<organism evidence="1 2">
    <name type="scientific">Persea americana</name>
    <name type="common">Avocado</name>
    <dbReference type="NCBI Taxonomy" id="3435"/>
    <lineage>
        <taxon>Eukaryota</taxon>
        <taxon>Viridiplantae</taxon>
        <taxon>Streptophyta</taxon>
        <taxon>Embryophyta</taxon>
        <taxon>Tracheophyta</taxon>
        <taxon>Spermatophyta</taxon>
        <taxon>Magnoliopsida</taxon>
        <taxon>Magnoliidae</taxon>
        <taxon>Laurales</taxon>
        <taxon>Lauraceae</taxon>
        <taxon>Persea</taxon>
    </lineage>
</organism>